<gene>
    <name evidence="1" type="ORF">MM415A02286_0012</name>
    <name evidence="2" type="ORF">MM415B04417_0012</name>
</gene>
<reference evidence="1" key="1">
    <citation type="submission" date="2020-03" db="EMBL/GenBank/DDBJ databases">
        <title>The deep terrestrial virosphere.</title>
        <authorList>
            <person name="Holmfeldt K."/>
            <person name="Nilsson E."/>
            <person name="Simone D."/>
            <person name="Lopez-Fernandez M."/>
            <person name="Wu X."/>
            <person name="de Brujin I."/>
            <person name="Lundin D."/>
            <person name="Andersson A."/>
            <person name="Bertilsson S."/>
            <person name="Dopson M."/>
        </authorList>
    </citation>
    <scope>NUCLEOTIDE SEQUENCE</scope>
    <source>
        <strain evidence="1">MM415A02286</strain>
        <strain evidence="2">MM415B04417</strain>
    </source>
</reference>
<dbReference type="EMBL" id="MT142041">
    <property type="protein sequence ID" value="QJA73639.1"/>
    <property type="molecule type" value="Genomic_DNA"/>
</dbReference>
<sequence length="59" mass="6886">MDSPKELFYDAVYRREFEKAKGLLNELRGFSKDRAEKYLNAIMGVNIKTISKNQFIKGI</sequence>
<dbReference type="EMBL" id="MT143107">
    <property type="protein sequence ID" value="QJA92924.1"/>
    <property type="molecule type" value="Genomic_DNA"/>
</dbReference>
<accession>A0A6M3JUA7</accession>
<dbReference type="AlphaFoldDB" id="A0A6M3JUA7"/>
<evidence type="ECO:0000313" key="1">
    <source>
        <dbReference type="EMBL" id="QJA73639.1"/>
    </source>
</evidence>
<name>A0A6M3JUA7_9ZZZZ</name>
<protein>
    <submittedName>
        <fullName evidence="1">Uncharacterized protein</fullName>
    </submittedName>
</protein>
<proteinExistence type="predicted"/>
<organism evidence="1">
    <name type="scientific">viral metagenome</name>
    <dbReference type="NCBI Taxonomy" id="1070528"/>
    <lineage>
        <taxon>unclassified sequences</taxon>
        <taxon>metagenomes</taxon>
        <taxon>organismal metagenomes</taxon>
    </lineage>
</organism>
<evidence type="ECO:0000313" key="2">
    <source>
        <dbReference type="EMBL" id="QJA92924.1"/>
    </source>
</evidence>